<dbReference type="PANTHER" id="PTHR24416:SF527">
    <property type="entry name" value="PROTO-ONCOGENE TYROSINE-PROTEIN KINASE ROS"/>
    <property type="match status" value="1"/>
</dbReference>
<dbReference type="CDD" id="cd00192">
    <property type="entry name" value="PTKc"/>
    <property type="match status" value="1"/>
</dbReference>
<evidence type="ECO:0000256" key="4">
    <source>
        <dbReference type="ARBA" id="ARBA00022679"/>
    </source>
</evidence>
<evidence type="ECO:0000256" key="9">
    <source>
        <dbReference type="PROSITE-ProRule" id="PRU10141"/>
    </source>
</evidence>
<feature type="compositionally biased region" description="Basic and acidic residues" evidence="10">
    <location>
        <begin position="418"/>
        <end position="427"/>
    </location>
</feature>
<feature type="compositionally biased region" description="Low complexity" evidence="10">
    <location>
        <begin position="454"/>
        <end position="465"/>
    </location>
</feature>
<evidence type="ECO:0000256" key="7">
    <source>
        <dbReference type="ARBA" id="ARBA00022840"/>
    </source>
</evidence>
<name>A0AAD5MJM4_PARTN</name>
<evidence type="ECO:0000313" key="12">
    <source>
        <dbReference type="EMBL" id="KAJ1357923.1"/>
    </source>
</evidence>
<dbReference type="GO" id="GO:0005886">
    <property type="term" value="C:plasma membrane"/>
    <property type="evidence" value="ECO:0007669"/>
    <property type="project" value="TreeGrafter"/>
</dbReference>
<reference evidence="12" key="1">
    <citation type="submission" date="2021-06" db="EMBL/GenBank/DDBJ databases">
        <title>Parelaphostrongylus tenuis whole genome reference sequence.</title>
        <authorList>
            <person name="Garwood T.J."/>
            <person name="Larsen P.A."/>
            <person name="Fountain-Jones N.M."/>
            <person name="Garbe J.R."/>
            <person name="Macchietto M.G."/>
            <person name="Kania S.A."/>
            <person name="Gerhold R.W."/>
            <person name="Richards J.E."/>
            <person name="Wolf T.M."/>
        </authorList>
    </citation>
    <scope>NUCLEOTIDE SEQUENCE</scope>
    <source>
        <strain evidence="12">MNPRO001-30</strain>
        <tissue evidence="12">Meninges</tissue>
    </source>
</reference>
<feature type="binding site" evidence="9">
    <location>
        <position position="50"/>
    </location>
    <ligand>
        <name>ATP</name>
        <dbReference type="ChEBI" id="CHEBI:30616"/>
    </ligand>
</feature>
<evidence type="ECO:0000256" key="8">
    <source>
        <dbReference type="ARBA" id="ARBA00023137"/>
    </source>
</evidence>
<dbReference type="GO" id="GO:0005524">
    <property type="term" value="F:ATP binding"/>
    <property type="evidence" value="ECO:0007669"/>
    <property type="project" value="UniProtKB-UniRule"/>
</dbReference>
<comment type="subcellular location">
    <subcellularLocation>
        <location evidence="1">Membrane</location>
        <topology evidence="1">Single-pass membrane protein</topology>
    </subcellularLocation>
</comment>
<keyword evidence="8" id="KW-0829">Tyrosine-protein kinase</keyword>
<dbReference type="PRINTS" id="PR00109">
    <property type="entry name" value="TYRKINASE"/>
</dbReference>
<dbReference type="InterPro" id="IPR001245">
    <property type="entry name" value="Ser-Thr/Tyr_kinase_cat_dom"/>
</dbReference>
<dbReference type="Pfam" id="PF07714">
    <property type="entry name" value="PK_Tyr_Ser-Thr"/>
    <property type="match status" value="1"/>
</dbReference>
<dbReference type="SUPFAM" id="SSF56112">
    <property type="entry name" value="Protein kinase-like (PK-like)"/>
    <property type="match status" value="1"/>
</dbReference>
<sequence>MINEIKNLPHVRSDFVRLEKKLGTGSFGEVWEGVATQLPMRDKETRVAIKTLHPGYEESEKIKFMKEAILMNNFDHPNIVKLLGVCLEGPKEYLVLELMEGGDLLNFLKNSSPTDSSPSQLSLRDVLCMLIDVGRGCAYLESNRHVHRDLAARNCLISSETPHHHRVTKIADFGLARGVHNSEHYKVVGSRMHHRRCILIQSDVWAFGVLMYEIVALGQQPYPIMSNSQVLAHVRKGGTPAKPLYCPDQLYKIMQLCWVYDKDRRPCFSDILNMFEKLRDKIEFQDSTSSERMELERSISHQEYYDAERLSESFRFGKSGSGSYTLRKQSAPLMIRSTMRDINGRPLSSPCEIDITTQVGRSSGRFVESSISTDTVTTVCESSSQPPSFANSSRSEIVVPLNPSYEATFAKKISFASDSEKSEDIPHSRSWAGPSHRRVIQPSPSSYAFAIRPSQSDRNSSQGSSRKNRPTALLPSSSYEKQQRNRVSQV</sequence>
<evidence type="ECO:0000256" key="10">
    <source>
        <dbReference type="SAM" id="MobiDB-lite"/>
    </source>
</evidence>
<dbReference type="Proteomes" id="UP001196413">
    <property type="component" value="Unassembled WGS sequence"/>
</dbReference>
<dbReference type="GO" id="GO:0032006">
    <property type="term" value="P:regulation of TOR signaling"/>
    <property type="evidence" value="ECO:0007669"/>
    <property type="project" value="TreeGrafter"/>
</dbReference>
<dbReference type="EC" id="2.7.10.1" evidence="2"/>
<dbReference type="EMBL" id="JAHQIW010003259">
    <property type="protein sequence ID" value="KAJ1357923.1"/>
    <property type="molecule type" value="Genomic_DNA"/>
</dbReference>
<evidence type="ECO:0000256" key="1">
    <source>
        <dbReference type="ARBA" id="ARBA00004167"/>
    </source>
</evidence>
<gene>
    <name evidence="12" type="ORF">KIN20_016195</name>
</gene>
<dbReference type="GO" id="GO:0004714">
    <property type="term" value="F:transmembrane receptor protein tyrosine kinase activity"/>
    <property type="evidence" value="ECO:0007669"/>
    <property type="project" value="UniProtKB-EC"/>
</dbReference>
<evidence type="ECO:0000256" key="3">
    <source>
        <dbReference type="ARBA" id="ARBA00022553"/>
    </source>
</evidence>
<dbReference type="PANTHER" id="PTHR24416">
    <property type="entry name" value="TYROSINE-PROTEIN KINASE RECEPTOR"/>
    <property type="match status" value="1"/>
</dbReference>
<evidence type="ECO:0000313" key="13">
    <source>
        <dbReference type="Proteomes" id="UP001196413"/>
    </source>
</evidence>
<evidence type="ECO:0000256" key="2">
    <source>
        <dbReference type="ARBA" id="ARBA00011902"/>
    </source>
</evidence>
<accession>A0AAD5MJM4</accession>
<feature type="domain" description="Protein kinase" evidence="11">
    <location>
        <begin position="16"/>
        <end position="278"/>
    </location>
</feature>
<proteinExistence type="predicted"/>
<keyword evidence="6" id="KW-0418">Kinase</keyword>
<keyword evidence="7 9" id="KW-0067">ATP-binding</keyword>
<dbReference type="InterPro" id="IPR000719">
    <property type="entry name" value="Prot_kinase_dom"/>
</dbReference>
<keyword evidence="13" id="KW-1185">Reference proteome</keyword>
<dbReference type="InterPro" id="IPR050122">
    <property type="entry name" value="RTK"/>
</dbReference>
<dbReference type="AlphaFoldDB" id="A0AAD5MJM4"/>
<dbReference type="Gene3D" id="1.10.510.10">
    <property type="entry name" value="Transferase(Phosphotransferase) domain 1"/>
    <property type="match status" value="1"/>
</dbReference>
<protein>
    <recommendedName>
        <fullName evidence="2">receptor protein-tyrosine kinase</fullName>
        <ecNumber evidence="2">2.7.10.1</ecNumber>
    </recommendedName>
</protein>
<keyword evidence="3" id="KW-0597">Phosphoprotein</keyword>
<keyword evidence="5 9" id="KW-0547">Nucleotide-binding</keyword>
<dbReference type="InterPro" id="IPR017441">
    <property type="entry name" value="Protein_kinase_ATP_BS"/>
</dbReference>
<dbReference type="Gene3D" id="3.30.200.20">
    <property type="entry name" value="Phosphorylase Kinase, domain 1"/>
    <property type="match status" value="1"/>
</dbReference>
<dbReference type="PROSITE" id="PS50011">
    <property type="entry name" value="PROTEIN_KINASE_DOM"/>
    <property type="match status" value="1"/>
</dbReference>
<evidence type="ECO:0000256" key="5">
    <source>
        <dbReference type="ARBA" id="ARBA00022741"/>
    </source>
</evidence>
<dbReference type="GO" id="GO:0043235">
    <property type="term" value="C:receptor complex"/>
    <property type="evidence" value="ECO:0007669"/>
    <property type="project" value="TreeGrafter"/>
</dbReference>
<keyword evidence="4" id="KW-0808">Transferase</keyword>
<dbReference type="SMART" id="SM00219">
    <property type="entry name" value="TyrKc"/>
    <property type="match status" value="1"/>
</dbReference>
<organism evidence="12 13">
    <name type="scientific">Parelaphostrongylus tenuis</name>
    <name type="common">Meningeal worm</name>
    <dbReference type="NCBI Taxonomy" id="148309"/>
    <lineage>
        <taxon>Eukaryota</taxon>
        <taxon>Metazoa</taxon>
        <taxon>Ecdysozoa</taxon>
        <taxon>Nematoda</taxon>
        <taxon>Chromadorea</taxon>
        <taxon>Rhabditida</taxon>
        <taxon>Rhabditina</taxon>
        <taxon>Rhabditomorpha</taxon>
        <taxon>Strongyloidea</taxon>
        <taxon>Metastrongylidae</taxon>
        <taxon>Parelaphostrongylus</taxon>
    </lineage>
</organism>
<feature type="compositionally biased region" description="Polar residues" evidence="10">
    <location>
        <begin position="474"/>
        <end position="490"/>
    </location>
</feature>
<feature type="region of interest" description="Disordered" evidence="10">
    <location>
        <begin position="416"/>
        <end position="490"/>
    </location>
</feature>
<comment type="caution">
    <text evidence="12">The sequence shown here is derived from an EMBL/GenBank/DDBJ whole genome shotgun (WGS) entry which is preliminary data.</text>
</comment>
<dbReference type="PROSITE" id="PS00107">
    <property type="entry name" value="PROTEIN_KINASE_ATP"/>
    <property type="match status" value="1"/>
</dbReference>
<dbReference type="InterPro" id="IPR020635">
    <property type="entry name" value="Tyr_kinase_cat_dom"/>
</dbReference>
<dbReference type="InterPro" id="IPR011009">
    <property type="entry name" value="Kinase-like_dom_sf"/>
</dbReference>
<evidence type="ECO:0000256" key="6">
    <source>
        <dbReference type="ARBA" id="ARBA00022777"/>
    </source>
</evidence>
<dbReference type="GO" id="GO:0007169">
    <property type="term" value="P:cell surface receptor protein tyrosine kinase signaling pathway"/>
    <property type="evidence" value="ECO:0007669"/>
    <property type="project" value="TreeGrafter"/>
</dbReference>
<evidence type="ECO:0000259" key="11">
    <source>
        <dbReference type="PROSITE" id="PS50011"/>
    </source>
</evidence>